<protein>
    <submittedName>
        <fullName evidence="2">Gas vesicle protein</fullName>
    </submittedName>
</protein>
<dbReference type="Pfam" id="PF12277">
    <property type="entry name" value="DUF3618"/>
    <property type="match status" value="1"/>
</dbReference>
<dbReference type="AlphaFoldDB" id="A0AAJ1SXS7"/>
<comment type="caution">
    <text evidence="2">The sequence shown here is derived from an EMBL/GenBank/DDBJ whole genome shotgun (WGS) entry which is preliminary data.</text>
</comment>
<dbReference type="InterPro" id="IPR022062">
    <property type="entry name" value="DUF3618"/>
</dbReference>
<organism evidence="2 3">
    <name type="scientific">Pseudarthrobacter niigatensis</name>
    <dbReference type="NCBI Taxonomy" id="369935"/>
    <lineage>
        <taxon>Bacteria</taxon>
        <taxon>Bacillati</taxon>
        <taxon>Actinomycetota</taxon>
        <taxon>Actinomycetes</taxon>
        <taxon>Micrococcales</taxon>
        <taxon>Micrococcaceae</taxon>
        <taxon>Pseudarthrobacter</taxon>
    </lineage>
</organism>
<sequence>MSENPDAIRADIEATRVRLGTNVDAVADKVTPSNIVHRQTDKVRDAVTGVKEKIMGAADHATTKVHDTTATGTGHTTNALNTAGDNLHQAGDAVSAKLSDAGQAVSNAPDQVKAKTAGNPLAAGLIAFGAGMLISSLIPASEKEREAADQLKTAAQPLATQVTDAAKTMAQDLKEPAQEAMDNVKATATDAAHNVKTEGQNAATDVKDRATDAKDNIQNT</sequence>
<evidence type="ECO:0000313" key="3">
    <source>
        <dbReference type="Proteomes" id="UP001239267"/>
    </source>
</evidence>
<feature type="compositionally biased region" description="Basic and acidic residues" evidence="1">
    <location>
        <begin position="205"/>
        <end position="220"/>
    </location>
</feature>
<dbReference type="RefSeq" id="WP_307362161.1">
    <property type="nucleotide sequence ID" value="NZ_JAUSTB010000016.1"/>
</dbReference>
<feature type="region of interest" description="Disordered" evidence="1">
    <location>
        <begin position="189"/>
        <end position="220"/>
    </location>
</feature>
<evidence type="ECO:0000256" key="1">
    <source>
        <dbReference type="SAM" id="MobiDB-lite"/>
    </source>
</evidence>
<dbReference type="EMBL" id="JAUSTB010000016">
    <property type="protein sequence ID" value="MDQ0147679.1"/>
    <property type="molecule type" value="Genomic_DNA"/>
</dbReference>
<dbReference type="Gene3D" id="1.20.120.20">
    <property type="entry name" value="Apolipoprotein"/>
    <property type="match status" value="1"/>
</dbReference>
<accession>A0AAJ1SXS7</accession>
<name>A0AAJ1SXS7_9MICC</name>
<gene>
    <name evidence="2" type="ORF">J2T23_003604</name>
</gene>
<dbReference type="Proteomes" id="UP001239267">
    <property type="component" value="Unassembled WGS sequence"/>
</dbReference>
<evidence type="ECO:0000313" key="2">
    <source>
        <dbReference type="EMBL" id="MDQ0147679.1"/>
    </source>
</evidence>
<keyword evidence="3" id="KW-1185">Reference proteome</keyword>
<reference evidence="2 3" key="1">
    <citation type="submission" date="2023-07" db="EMBL/GenBank/DDBJ databases">
        <title>Sorghum-associated microbial communities from plants grown in Nebraska, USA.</title>
        <authorList>
            <person name="Schachtman D."/>
        </authorList>
    </citation>
    <scope>NUCLEOTIDE SEQUENCE [LARGE SCALE GENOMIC DNA]</scope>
    <source>
        <strain evidence="2 3">DS1001</strain>
    </source>
</reference>
<proteinExistence type="predicted"/>